<dbReference type="EMBL" id="BLIP01000001">
    <property type="protein sequence ID" value="GFE20152.1"/>
    <property type="molecule type" value="Genomic_DNA"/>
</dbReference>
<feature type="region of interest" description="Disordered" evidence="5">
    <location>
        <begin position="411"/>
        <end position="443"/>
    </location>
</feature>
<evidence type="ECO:0000256" key="4">
    <source>
        <dbReference type="ARBA" id="ARBA00023172"/>
    </source>
</evidence>
<organism evidence="7 9">
    <name type="scientific">Streptomyces nigrescens</name>
    <dbReference type="NCBI Taxonomy" id="1920"/>
    <lineage>
        <taxon>Bacteria</taxon>
        <taxon>Bacillati</taxon>
        <taxon>Actinomycetota</taxon>
        <taxon>Actinomycetes</taxon>
        <taxon>Kitasatosporales</taxon>
        <taxon>Streptomycetaceae</taxon>
        <taxon>Streptomyces</taxon>
    </lineage>
</organism>
<reference evidence="7 9" key="1">
    <citation type="submission" date="2019-12" db="EMBL/GenBank/DDBJ databases">
        <title>Whole genome shotgun sequence of Streptomyces libani subsp. libani NBRC 13452.</title>
        <authorList>
            <person name="Ichikawa N."/>
            <person name="Kimura A."/>
            <person name="Kitahashi Y."/>
            <person name="Komaki H."/>
            <person name="Tamura T."/>
        </authorList>
    </citation>
    <scope>NUCLEOTIDE SEQUENCE [LARGE SCALE GENOMIC DNA]</scope>
    <source>
        <strain evidence="7 9">NBRC 13452</strain>
    </source>
</reference>
<proteinExistence type="inferred from homology"/>
<evidence type="ECO:0000313" key="8">
    <source>
        <dbReference type="EMBL" id="WAT94994.1"/>
    </source>
</evidence>
<dbReference type="Proteomes" id="UP001210609">
    <property type="component" value="Chromosome"/>
</dbReference>
<feature type="region of interest" description="Disordered" evidence="5">
    <location>
        <begin position="149"/>
        <end position="168"/>
    </location>
</feature>
<dbReference type="Pfam" id="PF14659">
    <property type="entry name" value="Phage_int_SAM_3"/>
    <property type="match status" value="1"/>
</dbReference>
<name>A0A640TAW6_STRNI</name>
<dbReference type="InterPro" id="IPR004107">
    <property type="entry name" value="Integrase_SAM-like_N"/>
</dbReference>
<keyword evidence="3" id="KW-0238">DNA-binding</keyword>
<sequence>MPHIEWRGGTCRVKWWTGEHHPNGRRRYESKGGFTDETEALNHGLDKESDIRNLRHVSRQSGKITVKQWCELWLKGIDVDSTSYYSYRKLMRAQINPQWGDTLINEITTVAYRVWMKQLKAKYSDNYVKSIRMLFNMLMDDAVSHRPPLIGASPVPQESRRRGRYVRPATEEKETVLTSDLHQLADNAQVVWGFTGYVFMLTTAYTGMRLGEMFGLRREFTYPNWPASDPDAERRKKALRRYEGEGMAALRVQWQHKYVRDPLRPEEKGVPTLALPKYGSVRTLVIPPFLAELHRQLLESHDSEWVFPGMTGGSLLTTDFHTTYWKPVRDGADAREGRFARPKIPPVEVFAGKRIHLVRHAHSPHLEEGGVPAVAIEARLGHIIQGVRGVYSDVTPEMERQVVSVLQARWEAERGEAGGDDRQPASQLPPSGGSRQGEVPGQE</sequence>
<dbReference type="GO" id="GO:0015074">
    <property type="term" value="P:DNA integration"/>
    <property type="evidence" value="ECO:0007669"/>
    <property type="project" value="InterPro"/>
</dbReference>
<dbReference type="InterPro" id="IPR010998">
    <property type="entry name" value="Integrase_recombinase_N"/>
</dbReference>
<dbReference type="RefSeq" id="WP_159484235.1">
    <property type="nucleotide sequence ID" value="NZ_BLIP01000001.1"/>
</dbReference>
<dbReference type="PANTHER" id="PTHR30349">
    <property type="entry name" value="PHAGE INTEGRASE-RELATED"/>
    <property type="match status" value="1"/>
</dbReference>
<dbReference type="GO" id="GO:0006310">
    <property type="term" value="P:DNA recombination"/>
    <property type="evidence" value="ECO:0007669"/>
    <property type="project" value="UniProtKB-KW"/>
</dbReference>
<feature type="compositionally biased region" description="Basic and acidic residues" evidence="5">
    <location>
        <begin position="411"/>
        <end position="423"/>
    </location>
</feature>
<dbReference type="AlphaFoldDB" id="A0A640TAW6"/>
<keyword evidence="2" id="KW-0229">DNA integration</keyword>
<evidence type="ECO:0000256" key="2">
    <source>
        <dbReference type="ARBA" id="ARBA00022908"/>
    </source>
</evidence>
<evidence type="ECO:0000256" key="1">
    <source>
        <dbReference type="ARBA" id="ARBA00008857"/>
    </source>
</evidence>
<dbReference type="InterPro" id="IPR050090">
    <property type="entry name" value="Tyrosine_recombinase_XerCD"/>
</dbReference>
<evidence type="ECO:0000313" key="7">
    <source>
        <dbReference type="EMBL" id="GFE20152.1"/>
    </source>
</evidence>
<gene>
    <name evidence="7" type="ORF">Sliba_06050</name>
    <name evidence="8" type="ORF">STRLI_000667</name>
</gene>
<dbReference type="Gene3D" id="1.10.150.130">
    <property type="match status" value="1"/>
</dbReference>
<reference evidence="8 10" key="2">
    <citation type="submission" date="2022-12" db="EMBL/GenBank/DDBJ databases">
        <authorList>
            <person name="Ruckert C."/>
            <person name="Busche T."/>
            <person name="Kalinowski J."/>
            <person name="Wittmann C."/>
        </authorList>
    </citation>
    <scope>NUCLEOTIDE SEQUENCE [LARGE SCALE GENOMIC DNA]</scope>
    <source>
        <strain evidence="8 10">DSM 40555</strain>
    </source>
</reference>
<dbReference type="SUPFAM" id="SSF56349">
    <property type="entry name" value="DNA breaking-rejoining enzymes"/>
    <property type="match status" value="1"/>
</dbReference>
<feature type="domain" description="Tyr recombinase" evidence="6">
    <location>
        <begin position="171"/>
        <end position="404"/>
    </location>
</feature>
<comment type="similarity">
    <text evidence="1">Belongs to the 'phage' integrase family.</text>
</comment>
<evidence type="ECO:0000259" key="6">
    <source>
        <dbReference type="PROSITE" id="PS51898"/>
    </source>
</evidence>
<accession>A0A640TAW6</accession>
<dbReference type="PANTHER" id="PTHR30349:SF64">
    <property type="entry name" value="PROPHAGE INTEGRASE INTD-RELATED"/>
    <property type="match status" value="1"/>
</dbReference>
<dbReference type="EMBL" id="CP114202">
    <property type="protein sequence ID" value="WAT94994.1"/>
    <property type="molecule type" value="Genomic_DNA"/>
</dbReference>
<keyword evidence="4" id="KW-0233">DNA recombination</keyword>
<keyword evidence="10" id="KW-1185">Reference proteome</keyword>
<evidence type="ECO:0000313" key="9">
    <source>
        <dbReference type="Proteomes" id="UP000429552"/>
    </source>
</evidence>
<dbReference type="InterPro" id="IPR002104">
    <property type="entry name" value="Integrase_catalytic"/>
</dbReference>
<evidence type="ECO:0000256" key="5">
    <source>
        <dbReference type="SAM" id="MobiDB-lite"/>
    </source>
</evidence>
<evidence type="ECO:0000256" key="3">
    <source>
        <dbReference type="ARBA" id="ARBA00023125"/>
    </source>
</evidence>
<evidence type="ECO:0000313" key="10">
    <source>
        <dbReference type="Proteomes" id="UP001210609"/>
    </source>
</evidence>
<dbReference type="PROSITE" id="PS51898">
    <property type="entry name" value="TYR_RECOMBINASE"/>
    <property type="match status" value="1"/>
</dbReference>
<protein>
    <submittedName>
        <fullName evidence="8">Integrase</fullName>
    </submittedName>
</protein>
<dbReference type="InterPro" id="IPR013762">
    <property type="entry name" value="Integrase-like_cat_sf"/>
</dbReference>
<dbReference type="Gene3D" id="1.10.443.10">
    <property type="entry name" value="Intergrase catalytic core"/>
    <property type="match status" value="1"/>
</dbReference>
<dbReference type="Proteomes" id="UP000429552">
    <property type="component" value="Unassembled WGS sequence"/>
</dbReference>
<dbReference type="GO" id="GO:0003677">
    <property type="term" value="F:DNA binding"/>
    <property type="evidence" value="ECO:0007669"/>
    <property type="project" value="UniProtKB-KW"/>
</dbReference>
<dbReference type="InterPro" id="IPR011010">
    <property type="entry name" value="DNA_brk_join_enz"/>
</dbReference>